<protein>
    <submittedName>
        <fullName evidence="1">Tryptophan synthase beta chain</fullName>
    </submittedName>
</protein>
<accession>A0A0A9XLC0</accession>
<gene>
    <name evidence="1" type="primary">trpB_2</name>
    <name evidence="1" type="ORF">CM83_100683</name>
</gene>
<dbReference type="AlphaFoldDB" id="A0A0A9XLC0"/>
<reference evidence="1" key="2">
    <citation type="submission" date="2014-07" db="EMBL/GenBank/DDBJ databases">
        <authorList>
            <person name="Hull J."/>
        </authorList>
    </citation>
    <scope>NUCLEOTIDE SEQUENCE</scope>
</reference>
<feature type="non-terminal residue" evidence="1">
    <location>
        <position position="167"/>
    </location>
</feature>
<reference evidence="1" key="1">
    <citation type="journal article" date="2014" name="PLoS ONE">
        <title>Transcriptome-Based Identification of ABC Transporters in the Western Tarnished Plant Bug Lygus hesperus.</title>
        <authorList>
            <person name="Hull J.J."/>
            <person name="Chaney K."/>
            <person name="Geib S.M."/>
            <person name="Fabrick J.A."/>
            <person name="Brent C.S."/>
            <person name="Walsh D."/>
            <person name="Lavine L.C."/>
        </authorList>
    </citation>
    <scope>NUCLEOTIDE SEQUENCE</scope>
</reference>
<organism evidence="1">
    <name type="scientific">Lygus hesperus</name>
    <name type="common">Western plant bug</name>
    <dbReference type="NCBI Taxonomy" id="30085"/>
    <lineage>
        <taxon>Eukaryota</taxon>
        <taxon>Metazoa</taxon>
        <taxon>Ecdysozoa</taxon>
        <taxon>Arthropoda</taxon>
        <taxon>Hexapoda</taxon>
        <taxon>Insecta</taxon>
        <taxon>Pterygota</taxon>
        <taxon>Neoptera</taxon>
        <taxon>Paraneoptera</taxon>
        <taxon>Hemiptera</taxon>
        <taxon>Heteroptera</taxon>
        <taxon>Panheteroptera</taxon>
        <taxon>Cimicomorpha</taxon>
        <taxon>Miridae</taxon>
        <taxon>Mirini</taxon>
        <taxon>Lygus</taxon>
    </lineage>
</organism>
<proteinExistence type="predicted"/>
<dbReference type="EMBL" id="GBHO01022855">
    <property type="protein sequence ID" value="JAG20749.1"/>
    <property type="molecule type" value="Transcribed_RNA"/>
</dbReference>
<name>A0A0A9XLC0_LYGHE</name>
<evidence type="ECO:0000313" key="1">
    <source>
        <dbReference type="EMBL" id="JAG20749.1"/>
    </source>
</evidence>
<sequence>MSRKNYFSSVLHLKTRRLPFEDDRNNKVHRKRYKNVQNKKIVNFLVPHIDVLESADRLVSTTDSDSESLQSFGKSDVSEIADEQNIVRHCLVADSPIIAPQHNLSSDSSCTRNERRVDLITLLNDVENSNNGRFLKLASIFPPGHEKYSPFAFKLSPTMDKDECLII</sequence>